<name>A0A848FJJ6_9BURK</name>
<evidence type="ECO:0000313" key="1">
    <source>
        <dbReference type="EMBL" id="NML18499.1"/>
    </source>
</evidence>
<comment type="caution">
    <text evidence="1">The sequence shown here is derived from an EMBL/GenBank/DDBJ whole genome shotgun (WGS) entry which is preliminary data.</text>
</comment>
<keyword evidence="2" id="KW-1185">Reference proteome</keyword>
<dbReference type="AlphaFoldDB" id="A0A848FJJ6"/>
<gene>
    <name evidence="1" type="ORF">HHL10_26365</name>
</gene>
<accession>A0A848FJJ6</accession>
<protein>
    <submittedName>
        <fullName evidence="1">Uncharacterized protein</fullName>
    </submittedName>
</protein>
<evidence type="ECO:0000313" key="2">
    <source>
        <dbReference type="Proteomes" id="UP000574067"/>
    </source>
</evidence>
<dbReference type="EMBL" id="JABBFW010000033">
    <property type="protein sequence ID" value="NML18499.1"/>
    <property type="molecule type" value="Genomic_DNA"/>
</dbReference>
<proteinExistence type="predicted"/>
<organism evidence="1 2">
    <name type="scientific">Azohydromonas caseinilytica</name>
    <dbReference type="NCBI Taxonomy" id="2728836"/>
    <lineage>
        <taxon>Bacteria</taxon>
        <taxon>Pseudomonadati</taxon>
        <taxon>Pseudomonadota</taxon>
        <taxon>Betaproteobacteria</taxon>
        <taxon>Burkholderiales</taxon>
        <taxon>Sphaerotilaceae</taxon>
        <taxon>Azohydromonas</taxon>
    </lineage>
</organism>
<dbReference type="Proteomes" id="UP000574067">
    <property type="component" value="Unassembled WGS sequence"/>
</dbReference>
<sequence length="214" mass="22390">MAALLSEPQWAAAAQALVDGCIDLPGDEDRVALLAAVAQGLGDELYPAFIRLLWLVGRQGDHAAKAAVARALVHALRTGRLPSGRRSAWGAGAPGAEAAAWGRTRQLGPLEYLCAWHAQTEPACALSAAQFHVAARALMDLIACCPEARLLYCEKLLADAGDPIGGALSRATREALRALALAWSQGADSFDASARFLCALQQPRADVLAAMAGR</sequence>
<reference evidence="1 2" key="1">
    <citation type="submission" date="2020-04" db="EMBL/GenBank/DDBJ databases">
        <title>Azohydromonas sp. isolated from soil.</title>
        <authorList>
            <person name="Dahal R.H."/>
        </authorList>
    </citation>
    <scope>NUCLEOTIDE SEQUENCE [LARGE SCALE GENOMIC DNA]</scope>
    <source>
        <strain evidence="1 2">G-1-1-14</strain>
    </source>
</reference>
<dbReference type="RefSeq" id="WP_169163390.1">
    <property type="nucleotide sequence ID" value="NZ_JABBFW010000033.1"/>
</dbReference>